<dbReference type="GO" id="GO:0005737">
    <property type="term" value="C:cytoplasm"/>
    <property type="evidence" value="ECO:0007669"/>
    <property type="project" value="UniProtKB-SubCell"/>
</dbReference>
<evidence type="ECO:0000256" key="4">
    <source>
        <dbReference type="ARBA" id="ARBA00022605"/>
    </source>
</evidence>
<sequence>MNYKRWLEKLVSYDTTSRNSNLELIHYVKTYLEGVGVDCILIHNEEKTKANLWATLPGENGVTEGGTIFSGHTDVVPVDGQEWFTDPFILTERDGKLYGRGTCDMKGFIAVCMSLTQELLQVRREKPIHFAWTYDEEVGCIGGQVLTTFLREKGIKVDGCIVGEPTSNKIVVAHKGIAVYRMRVRGIAAHSSYALTSQSCNAVDYAARLVVKIREIAEDVARHGARDRFFDVPHTTISTNIVTGGNAENTVPALCEFVFEIRFLTSAEQDMLEKRICTFVDAELLPAMKRESASANIELRKVASAPSFSQADEKGTFLPVLRSLTGDTAIRKVAYATEAGQYQNLGIPVTVCGPGSILQAHQANEFVTVEQLAECAGIIRGVVQGCCALLEPHL</sequence>
<dbReference type="Pfam" id="PF07687">
    <property type="entry name" value="M20_dimer"/>
    <property type="match status" value="1"/>
</dbReference>
<dbReference type="PANTHER" id="PTHR43808:SF31">
    <property type="entry name" value="N-ACETYL-L-CITRULLINE DEACETYLASE"/>
    <property type="match status" value="1"/>
</dbReference>
<keyword evidence="2" id="KW-0963">Cytoplasm</keyword>
<protein>
    <submittedName>
        <fullName evidence="9">Putative acetylornithine deacetylase</fullName>
    </submittedName>
</protein>
<feature type="domain" description="Peptidase M20 dimerisation" evidence="8">
    <location>
        <begin position="172"/>
        <end position="285"/>
    </location>
</feature>
<dbReference type="Gene3D" id="3.40.630.10">
    <property type="entry name" value="Zn peptidases"/>
    <property type="match status" value="1"/>
</dbReference>
<dbReference type="EMBL" id="HE575321">
    <property type="protein sequence ID" value="CCC91967.1"/>
    <property type="molecule type" value="Genomic_DNA"/>
</dbReference>
<accession>G0URF5</accession>
<reference evidence="9" key="1">
    <citation type="journal article" date="2012" name="Proc. Natl. Acad. Sci. U.S.A.">
        <title>Antigenic diversity is generated by distinct evolutionary mechanisms in African trypanosome species.</title>
        <authorList>
            <person name="Jackson A.P."/>
            <person name="Berry A."/>
            <person name="Aslett M."/>
            <person name="Allison H.C."/>
            <person name="Burton P."/>
            <person name="Vavrova-Anderson J."/>
            <person name="Brown R."/>
            <person name="Browne H."/>
            <person name="Corton N."/>
            <person name="Hauser H."/>
            <person name="Gamble J."/>
            <person name="Gilderthorp R."/>
            <person name="Marcello L."/>
            <person name="McQuillan J."/>
            <person name="Otto T.D."/>
            <person name="Quail M.A."/>
            <person name="Sanders M.J."/>
            <person name="van Tonder A."/>
            <person name="Ginger M.L."/>
            <person name="Field M.C."/>
            <person name="Barry J.D."/>
            <person name="Hertz-Fowler C."/>
            <person name="Berriman M."/>
        </authorList>
    </citation>
    <scope>NUCLEOTIDE SEQUENCE</scope>
    <source>
        <strain evidence="9">IL3000</strain>
    </source>
</reference>
<dbReference type="SUPFAM" id="SSF55031">
    <property type="entry name" value="Bacterial exopeptidase dimerisation domain"/>
    <property type="match status" value="1"/>
</dbReference>
<dbReference type="InterPro" id="IPR010169">
    <property type="entry name" value="AcOrn-deacetyl"/>
</dbReference>
<evidence type="ECO:0000256" key="6">
    <source>
        <dbReference type="ARBA" id="ARBA00022801"/>
    </source>
</evidence>
<evidence type="ECO:0000256" key="1">
    <source>
        <dbReference type="ARBA" id="ARBA00004496"/>
    </source>
</evidence>
<evidence type="ECO:0000256" key="5">
    <source>
        <dbReference type="ARBA" id="ARBA00022723"/>
    </source>
</evidence>
<dbReference type="NCBIfam" id="TIGR01892">
    <property type="entry name" value="AcOrn-deacetyl"/>
    <property type="match status" value="1"/>
</dbReference>
<dbReference type="VEuPathDB" id="TriTrypDB:TcIL3000_8_1860"/>
<evidence type="ECO:0000256" key="7">
    <source>
        <dbReference type="ARBA" id="ARBA00022833"/>
    </source>
</evidence>
<gene>
    <name evidence="9" type="ORF">TCIL3000_8_1860</name>
</gene>
<evidence type="ECO:0000259" key="8">
    <source>
        <dbReference type="Pfam" id="PF07687"/>
    </source>
</evidence>
<dbReference type="GO" id="GO:0046872">
    <property type="term" value="F:metal ion binding"/>
    <property type="evidence" value="ECO:0007669"/>
    <property type="project" value="UniProtKB-KW"/>
</dbReference>
<dbReference type="NCBIfam" id="NF005710">
    <property type="entry name" value="PRK07522.1"/>
    <property type="match status" value="1"/>
</dbReference>
<dbReference type="Pfam" id="PF01546">
    <property type="entry name" value="Peptidase_M20"/>
    <property type="match status" value="1"/>
</dbReference>
<dbReference type="GO" id="GO:0006526">
    <property type="term" value="P:L-arginine biosynthetic process"/>
    <property type="evidence" value="ECO:0007669"/>
    <property type="project" value="UniProtKB-KW"/>
</dbReference>
<keyword evidence="3" id="KW-0055">Arginine biosynthesis</keyword>
<keyword evidence="5" id="KW-0479">Metal-binding</keyword>
<dbReference type="InterPro" id="IPR036264">
    <property type="entry name" value="Bact_exopeptidase_dim_dom"/>
</dbReference>
<keyword evidence="6" id="KW-0378">Hydrolase</keyword>
<dbReference type="SUPFAM" id="SSF53187">
    <property type="entry name" value="Zn-dependent exopeptidases"/>
    <property type="match status" value="1"/>
</dbReference>
<evidence type="ECO:0000256" key="3">
    <source>
        <dbReference type="ARBA" id="ARBA00022571"/>
    </source>
</evidence>
<dbReference type="Gene3D" id="3.30.70.360">
    <property type="match status" value="1"/>
</dbReference>
<proteinExistence type="predicted"/>
<dbReference type="GO" id="GO:0008777">
    <property type="term" value="F:acetylornithine deacetylase activity"/>
    <property type="evidence" value="ECO:0007669"/>
    <property type="project" value="TreeGrafter"/>
</dbReference>
<dbReference type="InterPro" id="IPR011650">
    <property type="entry name" value="Peptidase_M20_dimer"/>
</dbReference>
<keyword evidence="7" id="KW-0862">Zinc</keyword>
<dbReference type="CDD" id="cd03894">
    <property type="entry name" value="M20_ArgE"/>
    <property type="match status" value="1"/>
</dbReference>
<dbReference type="PANTHER" id="PTHR43808">
    <property type="entry name" value="ACETYLORNITHINE DEACETYLASE"/>
    <property type="match status" value="1"/>
</dbReference>
<evidence type="ECO:0000313" key="9">
    <source>
        <dbReference type="EMBL" id="CCC91967.1"/>
    </source>
</evidence>
<organism evidence="9">
    <name type="scientific">Trypanosoma congolense (strain IL3000)</name>
    <dbReference type="NCBI Taxonomy" id="1068625"/>
    <lineage>
        <taxon>Eukaryota</taxon>
        <taxon>Discoba</taxon>
        <taxon>Euglenozoa</taxon>
        <taxon>Kinetoplastea</taxon>
        <taxon>Metakinetoplastina</taxon>
        <taxon>Trypanosomatida</taxon>
        <taxon>Trypanosomatidae</taxon>
        <taxon>Trypanosoma</taxon>
        <taxon>Nannomonas</taxon>
    </lineage>
</organism>
<keyword evidence="4" id="KW-0028">Amino-acid biosynthesis</keyword>
<dbReference type="InterPro" id="IPR050072">
    <property type="entry name" value="Peptidase_M20A"/>
</dbReference>
<dbReference type="InterPro" id="IPR002933">
    <property type="entry name" value="Peptidase_M20"/>
</dbReference>
<dbReference type="AlphaFoldDB" id="G0URF5"/>
<name>G0URF5_TRYCI</name>
<comment type="subcellular location">
    <subcellularLocation>
        <location evidence="1">Cytoplasm</location>
    </subcellularLocation>
</comment>
<evidence type="ECO:0000256" key="2">
    <source>
        <dbReference type="ARBA" id="ARBA00022490"/>
    </source>
</evidence>
<dbReference type="FunFam" id="3.30.70.360:FF:000003">
    <property type="entry name" value="Acetylornithine deacetylase"/>
    <property type="match status" value="1"/>
</dbReference>